<evidence type="ECO:0000313" key="2">
    <source>
        <dbReference type="EMBL" id="EJK62612.1"/>
    </source>
</evidence>
<feature type="compositionally biased region" description="Basic and acidic residues" evidence="1">
    <location>
        <begin position="51"/>
        <end position="73"/>
    </location>
</feature>
<accession>K0SWI7</accession>
<dbReference type="AlphaFoldDB" id="K0SWI7"/>
<dbReference type="EMBL" id="AGNL01018743">
    <property type="protein sequence ID" value="EJK62612.1"/>
    <property type="molecule type" value="Genomic_DNA"/>
</dbReference>
<keyword evidence="3" id="KW-1185">Reference proteome</keyword>
<evidence type="ECO:0008006" key="4">
    <source>
        <dbReference type="Google" id="ProtNLM"/>
    </source>
</evidence>
<protein>
    <recommendedName>
        <fullName evidence="4">DUF4050 domain-containing protein</fullName>
    </recommendedName>
</protein>
<reference evidence="2 3" key="1">
    <citation type="journal article" date="2012" name="Genome Biol.">
        <title>Genome and low-iron response of an oceanic diatom adapted to chronic iron limitation.</title>
        <authorList>
            <person name="Lommer M."/>
            <person name="Specht M."/>
            <person name="Roy A.S."/>
            <person name="Kraemer L."/>
            <person name="Andreson R."/>
            <person name="Gutowska M.A."/>
            <person name="Wolf J."/>
            <person name="Bergner S.V."/>
            <person name="Schilhabel M.B."/>
            <person name="Klostermeier U.C."/>
            <person name="Beiko R.G."/>
            <person name="Rosenstiel P."/>
            <person name="Hippler M."/>
            <person name="Laroche J."/>
        </authorList>
    </citation>
    <scope>NUCLEOTIDE SEQUENCE [LARGE SCALE GENOMIC DNA]</scope>
    <source>
        <strain evidence="2 3">CCMP1005</strain>
    </source>
</reference>
<feature type="region of interest" description="Disordered" evidence="1">
    <location>
        <begin position="128"/>
        <end position="153"/>
    </location>
</feature>
<dbReference type="PANTHER" id="PTHR33373">
    <property type="entry name" value="OS07G0479600 PROTEIN"/>
    <property type="match status" value="1"/>
</dbReference>
<gene>
    <name evidence="2" type="ORF">THAOC_16768</name>
</gene>
<dbReference type="eggNOG" id="ENOG502SD9A">
    <property type="taxonomic scope" value="Eukaryota"/>
</dbReference>
<feature type="compositionally biased region" description="Low complexity" evidence="1">
    <location>
        <begin position="79"/>
        <end position="99"/>
    </location>
</feature>
<name>K0SWI7_THAOC</name>
<organism evidence="2 3">
    <name type="scientific">Thalassiosira oceanica</name>
    <name type="common">Marine diatom</name>
    <dbReference type="NCBI Taxonomy" id="159749"/>
    <lineage>
        <taxon>Eukaryota</taxon>
        <taxon>Sar</taxon>
        <taxon>Stramenopiles</taxon>
        <taxon>Ochrophyta</taxon>
        <taxon>Bacillariophyta</taxon>
        <taxon>Coscinodiscophyceae</taxon>
        <taxon>Thalassiosirophycidae</taxon>
        <taxon>Thalassiosirales</taxon>
        <taxon>Thalassiosiraceae</taxon>
        <taxon>Thalassiosira</taxon>
    </lineage>
</organism>
<dbReference type="OMA" id="IVSNRWR"/>
<dbReference type="PANTHER" id="PTHR33373:SF34">
    <property type="entry name" value="DUF4050 DOMAIN-CONTAINING PROTEIN"/>
    <property type="match status" value="1"/>
</dbReference>
<evidence type="ECO:0000313" key="3">
    <source>
        <dbReference type="Proteomes" id="UP000266841"/>
    </source>
</evidence>
<feature type="region of interest" description="Disordered" evidence="1">
    <location>
        <begin position="1"/>
        <end position="113"/>
    </location>
</feature>
<comment type="caution">
    <text evidence="2">The sequence shown here is derived from an EMBL/GenBank/DDBJ whole genome shotgun (WGS) entry which is preliminary data.</text>
</comment>
<feature type="compositionally biased region" description="Low complexity" evidence="1">
    <location>
        <begin position="135"/>
        <end position="147"/>
    </location>
</feature>
<proteinExistence type="predicted"/>
<sequence>MNGAAAEEEAKSPPLPPGDASEPAPGSGTEGTGPGGDADEGVGRKPSASDNAEKKFVNKGLHRWEEIRSEWRTRPPAATSNNNPGGSGSSGQSTSSQSTRTRRRKKRHANDIDIDEIIDLIVSNRWRQQAPPRGASSSASSLDTARNATRRRDDACFKNPVSLPQMVDVLVDLWEAEGLDI</sequence>
<dbReference type="Proteomes" id="UP000266841">
    <property type="component" value="Unassembled WGS sequence"/>
</dbReference>
<evidence type="ECO:0000256" key="1">
    <source>
        <dbReference type="SAM" id="MobiDB-lite"/>
    </source>
</evidence>
<dbReference type="OrthoDB" id="1896025at2759"/>